<proteinExistence type="predicted"/>
<dbReference type="PROSITE" id="PS51354">
    <property type="entry name" value="GLUTAREDOXIN_2"/>
    <property type="match status" value="1"/>
</dbReference>
<protein>
    <recommendedName>
        <fullName evidence="1">Glutaredoxin domain-containing protein</fullName>
    </recommendedName>
</protein>
<evidence type="ECO:0000259" key="1">
    <source>
        <dbReference type="Pfam" id="PF00462"/>
    </source>
</evidence>
<evidence type="ECO:0000313" key="2">
    <source>
        <dbReference type="EMBL" id="GAI87517.1"/>
    </source>
</evidence>
<dbReference type="NCBIfam" id="TIGR02196">
    <property type="entry name" value="GlrX_YruB"/>
    <property type="match status" value="1"/>
</dbReference>
<comment type="caution">
    <text evidence="2">The sequence shown here is derived from an EMBL/GenBank/DDBJ whole genome shotgun (WGS) entry which is preliminary data.</text>
</comment>
<dbReference type="GO" id="GO:0009055">
    <property type="term" value="F:electron transfer activity"/>
    <property type="evidence" value="ECO:0007669"/>
    <property type="project" value="TreeGrafter"/>
</dbReference>
<dbReference type="InterPro" id="IPR011911">
    <property type="entry name" value="GlrX_YruB"/>
</dbReference>
<dbReference type="InterPro" id="IPR011767">
    <property type="entry name" value="GLR_AS"/>
</dbReference>
<accession>X1S3D3</accession>
<dbReference type="CDD" id="cd02976">
    <property type="entry name" value="NrdH"/>
    <property type="match status" value="1"/>
</dbReference>
<dbReference type="SUPFAM" id="SSF52833">
    <property type="entry name" value="Thioredoxin-like"/>
    <property type="match status" value="1"/>
</dbReference>
<dbReference type="EMBL" id="BARW01006269">
    <property type="protein sequence ID" value="GAI87517.1"/>
    <property type="molecule type" value="Genomic_DNA"/>
</dbReference>
<dbReference type="GO" id="GO:0045454">
    <property type="term" value="P:cell redox homeostasis"/>
    <property type="evidence" value="ECO:0007669"/>
    <property type="project" value="TreeGrafter"/>
</dbReference>
<sequence>MEKNVVIYSLPTCPHCKRAKEYLSQKGISYVDYDVGKDKVRAKEMIEKSGQMDTPVILVDDEMVVGFNQSKLNKLLSKK</sequence>
<name>X1S3D3_9ZZZZ</name>
<dbReference type="Gene3D" id="3.40.30.10">
    <property type="entry name" value="Glutaredoxin"/>
    <property type="match status" value="1"/>
</dbReference>
<gene>
    <name evidence="2" type="ORF">S12H4_13162</name>
</gene>
<organism evidence="2">
    <name type="scientific">marine sediment metagenome</name>
    <dbReference type="NCBI Taxonomy" id="412755"/>
    <lineage>
        <taxon>unclassified sequences</taxon>
        <taxon>metagenomes</taxon>
        <taxon>ecological metagenomes</taxon>
    </lineage>
</organism>
<dbReference type="AlphaFoldDB" id="X1S3D3"/>
<dbReference type="PANTHER" id="PTHR34386:SF1">
    <property type="entry name" value="GLUTAREDOXIN-LIKE PROTEIN NRDH"/>
    <property type="match status" value="1"/>
</dbReference>
<dbReference type="PANTHER" id="PTHR34386">
    <property type="entry name" value="GLUTAREDOXIN"/>
    <property type="match status" value="1"/>
</dbReference>
<dbReference type="InterPro" id="IPR036249">
    <property type="entry name" value="Thioredoxin-like_sf"/>
</dbReference>
<dbReference type="InterPro" id="IPR002109">
    <property type="entry name" value="Glutaredoxin"/>
</dbReference>
<dbReference type="Pfam" id="PF00462">
    <property type="entry name" value="Glutaredoxin"/>
    <property type="match status" value="1"/>
</dbReference>
<dbReference type="InterPro" id="IPR051548">
    <property type="entry name" value="Grx-like_ET"/>
</dbReference>
<dbReference type="PROSITE" id="PS00195">
    <property type="entry name" value="GLUTAREDOXIN_1"/>
    <property type="match status" value="1"/>
</dbReference>
<feature type="domain" description="Glutaredoxin" evidence="1">
    <location>
        <begin position="5"/>
        <end position="64"/>
    </location>
</feature>
<reference evidence="2" key="1">
    <citation type="journal article" date="2014" name="Front. Microbiol.">
        <title>High frequency of phylogenetically diverse reductive dehalogenase-homologous genes in deep subseafloor sedimentary metagenomes.</title>
        <authorList>
            <person name="Kawai M."/>
            <person name="Futagami T."/>
            <person name="Toyoda A."/>
            <person name="Takaki Y."/>
            <person name="Nishi S."/>
            <person name="Hori S."/>
            <person name="Arai W."/>
            <person name="Tsubouchi T."/>
            <person name="Morono Y."/>
            <person name="Uchiyama I."/>
            <person name="Ito T."/>
            <person name="Fujiyama A."/>
            <person name="Inagaki F."/>
            <person name="Takami H."/>
        </authorList>
    </citation>
    <scope>NUCLEOTIDE SEQUENCE</scope>
    <source>
        <strain evidence="2">Expedition CK06-06</strain>
    </source>
</reference>